<feature type="compositionally biased region" description="Basic and acidic residues" evidence="4">
    <location>
        <begin position="16"/>
        <end position="26"/>
    </location>
</feature>
<dbReference type="PRINTS" id="PR00320">
    <property type="entry name" value="GPROTEINBRPT"/>
</dbReference>
<reference evidence="5" key="2">
    <citation type="submission" date="2023-05" db="EMBL/GenBank/DDBJ databases">
        <authorList>
            <consortium name="Lawrence Berkeley National Laboratory"/>
            <person name="Steindorff A."/>
            <person name="Hensen N."/>
            <person name="Bonometti L."/>
            <person name="Westerberg I."/>
            <person name="Brannstrom I.O."/>
            <person name="Guillou S."/>
            <person name="Cros-Aarteil S."/>
            <person name="Calhoun S."/>
            <person name="Haridas S."/>
            <person name="Kuo A."/>
            <person name="Mondo S."/>
            <person name="Pangilinan J."/>
            <person name="Riley R."/>
            <person name="Labutti K."/>
            <person name="Andreopoulos B."/>
            <person name="Lipzen A."/>
            <person name="Chen C."/>
            <person name="Yanf M."/>
            <person name="Daum C."/>
            <person name="Ng V."/>
            <person name="Clum A."/>
            <person name="Ohm R."/>
            <person name="Martin F."/>
            <person name="Silar P."/>
            <person name="Natvig D."/>
            <person name="Lalanne C."/>
            <person name="Gautier V."/>
            <person name="Ament-Velasquez S.L."/>
            <person name="Kruys A."/>
            <person name="Hutchinson M.I."/>
            <person name="Powell A.J."/>
            <person name="Barry K."/>
            <person name="Miller A.N."/>
            <person name="Grigoriev I.V."/>
            <person name="Debuchy R."/>
            <person name="Gladieux P."/>
            <person name="Thoren M.H."/>
            <person name="Johannesson H."/>
        </authorList>
    </citation>
    <scope>NUCLEOTIDE SEQUENCE</scope>
    <source>
        <strain evidence="5">CBS 757.83</strain>
    </source>
</reference>
<evidence type="ECO:0000256" key="3">
    <source>
        <dbReference type="PROSITE-ProRule" id="PRU00221"/>
    </source>
</evidence>
<dbReference type="EMBL" id="MU863624">
    <property type="protein sequence ID" value="KAK4106071.1"/>
    <property type="molecule type" value="Genomic_DNA"/>
</dbReference>
<dbReference type="AlphaFoldDB" id="A0AAN6QAP9"/>
<dbReference type="PANTHER" id="PTHR10971">
    <property type="entry name" value="MRNA EXPORT FACTOR AND BUB3"/>
    <property type="match status" value="1"/>
</dbReference>
<protein>
    <submittedName>
        <fullName evidence="5">WD40 repeat-like protein</fullName>
    </submittedName>
</protein>
<keyword evidence="2" id="KW-0677">Repeat</keyword>
<evidence type="ECO:0000256" key="2">
    <source>
        <dbReference type="ARBA" id="ARBA00022737"/>
    </source>
</evidence>
<evidence type="ECO:0000313" key="5">
    <source>
        <dbReference type="EMBL" id="KAK4106071.1"/>
    </source>
</evidence>
<dbReference type="InterPro" id="IPR036322">
    <property type="entry name" value="WD40_repeat_dom_sf"/>
</dbReference>
<dbReference type="PROSITE" id="PS50294">
    <property type="entry name" value="WD_REPEATS_REGION"/>
    <property type="match status" value="1"/>
</dbReference>
<sequence length="353" mass="37873">MAYHKGTSLASVAKGQQDREVDFPKGPDDTISALRWSPVANHLAAASWDGRLYVYDVTDSTSSTTIKGVAAITVGAPVLDCDFSKDGTIAIGAAADKKIHLMDLNSSQTMTLEAHTSPVRSVRFVTVPSANAPIIASGSWDRTVRYWDMRQPQPIASLEFPERVYAMDAAGRLLAAGTADNNLHLIDLHADPGRIWKSVKAPLSSKISSVSLSADGSRWALGGIEGRAVAQAADEKDKNMSSLTFKCHREASTTKGGQTDVYAVNAVCYSPAHRDVLATAGSDATYSIWDVVARQRLRSFPKVGGPVTAMAFSRDGMALAYAVGYDWSKGHQHNKADAETKIVVRCFGEALKK</sequence>
<feature type="repeat" description="WD" evidence="3">
    <location>
        <begin position="24"/>
        <end position="65"/>
    </location>
</feature>
<dbReference type="Pfam" id="PF00400">
    <property type="entry name" value="WD40"/>
    <property type="match status" value="2"/>
</dbReference>
<organism evidence="5 6">
    <name type="scientific">Parathielavia hyrcaniae</name>
    <dbReference type="NCBI Taxonomy" id="113614"/>
    <lineage>
        <taxon>Eukaryota</taxon>
        <taxon>Fungi</taxon>
        <taxon>Dikarya</taxon>
        <taxon>Ascomycota</taxon>
        <taxon>Pezizomycotina</taxon>
        <taxon>Sordariomycetes</taxon>
        <taxon>Sordariomycetidae</taxon>
        <taxon>Sordariales</taxon>
        <taxon>Chaetomiaceae</taxon>
        <taxon>Parathielavia</taxon>
    </lineage>
</organism>
<dbReference type="SUPFAM" id="SSF50978">
    <property type="entry name" value="WD40 repeat-like"/>
    <property type="match status" value="1"/>
</dbReference>
<feature type="repeat" description="WD" evidence="3">
    <location>
        <begin position="112"/>
        <end position="157"/>
    </location>
</feature>
<keyword evidence="6" id="KW-1185">Reference proteome</keyword>
<evidence type="ECO:0000313" key="6">
    <source>
        <dbReference type="Proteomes" id="UP001305647"/>
    </source>
</evidence>
<reference evidence="5" key="1">
    <citation type="journal article" date="2023" name="Mol. Phylogenet. Evol.">
        <title>Genome-scale phylogeny and comparative genomics of the fungal order Sordariales.</title>
        <authorList>
            <person name="Hensen N."/>
            <person name="Bonometti L."/>
            <person name="Westerberg I."/>
            <person name="Brannstrom I.O."/>
            <person name="Guillou S."/>
            <person name="Cros-Aarteil S."/>
            <person name="Calhoun S."/>
            <person name="Haridas S."/>
            <person name="Kuo A."/>
            <person name="Mondo S."/>
            <person name="Pangilinan J."/>
            <person name="Riley R."/>
            <person name="LaButti K."/>
            <person name="Andreopoulos B."/>
            <person name="Lipzen A."/>
            <person name="Chen C."/>
            <person name="Yan M."/>
            <person name="Daum C."/>
            <person name="Ng V."/>
            <person name="Clum A."/>
            <person name="Steindorff A."/>
            <person name="Ohm R.A."/>
            <person name="Martin F."/>
            <person name="Silar P."/>
            <person name="Natvig D.O."/>
            <person name="Lalanne C."/>
            <person name="Gautier V."/>
            <person name="Ament-Velasquez S.L."/>
            <person name="Kruys A."/>
            <person name="Hutchinson M.I."/>
            <person name="Powell A.J."/>
            <person name="Barry K."/>
            <person name="Miller A.N."/>
            <person name="Grigoriev I.V."/>
            <person name="Debuchy R."/>
            <person name="Gladieux P."/>
            <person name="Hiltunen Thoren M."/>
            <person name="Johannesson H."/>
        </authorList>
    </citation>
    <scope>NUCLEOTIDE SEQUENCE</scope>
    <source>
        <strain evidence="5">CBS 757.83</strain>
    </source>
</reference>
<dbReference type="InterPro" id="IPR015943">
    <property type="entry name" value="WD40/YVTN_repeat-like_dom_sf"/>
</dbReference>
<gene>
    <name evidence="5" type="ORF">N658DRAFT_438144</name>
</gene>
<evidence type="ECO:0000256" key="1">
    <source>
        <dbReference type="ARBA" id="ARBA00022574"/>
    </source>
</evidence>
<accession>A0AAN6QAP9</accession>
<evidence type="ECO:0000256" key="4">
    <source>
        <dbReference type="SAM" id="MobiDB-lite"/>
    </source>
</evidence>
<dbReference type="Proteomes" id="UP001305647">
    <property type="component" value="Unassembled WGS sequence"/>
</dbReference>
<dbReference type="SMART" id="SM00320">
    <property type="entry name" value="WD40"/>
    <property type="match status" value="6"/>
</dbReference>
<dbReference type="InterPro" id="IPR001680">
    <property type="entry name" value="WD40_rpt"/>
</dbReference>
<proteinExistence type="predicted"/>
<feature type="region of interest" description="Disordered" evidence="4">
    <location>
        <begin position="1"/>
        <end position="26"/>
    </location>
</feature>
<comment type="caution">
    <text evidence="5">The sequence shown here is derived from an EMBL/GenBank/DDBJ whole genome shotgun (WGS) entry which is preliminary data.</text>
</comment>
<dbReference type="InterPro" id="IPR020472">
    <property type="entry name" value="WD40_PAC1"/>
</dbReference>
<dbReference type="PROSITE" id="PS50082">
    <property type="entry name" value="WD_REPEATS_2"/>
    <property type="match status" value="3"/>
</dbReference>
<keyword evidence="1 3" id="KW-0853">WD repeat</keyword>
<dbReference type="Gene3D" id="2.130.10.10">
    <property type="entry name" value="YVTN repeat-like/Quinoprotein amine dehydrogenase"/>
    <property type="match status" value="1"/>
</dbReference>
<name>A0AAN6QAP9_9PEZI</name>
<feature type="repeat" description="WD" evidence="3">
    <location>
        <begin position="264"/>
        <end position="299"/>
    </location>
</feature>